<dbReference type="AlphaFoldDB" id="A0A0M9WL53"/>
<reference evidence="2" key="2">
    <citation type="submission" date="2015-01" db="EMBL/GenBank/DDBJ databases">
        <title>Draft genome sequence of potential hydrocarbon metabolising strain of Rhodococcus rhodochrous.</title>
        <authorList>
            <person name="Aggarwal R.K."/>
            <person name="Dawar C."/>
        </authorList>
    </citation>
    <scope>NUCLEOTIDE SEQUENCE [LARGE SCALE GENOMIC DNA]</scope>
    <source>
        <strain evidence="2">KG-21</strain>
    </source>
</reference>
<evidence type="ECO:0000313" key="1">
    <source>
        <dbReference type="EMBL" id="KOS53021.1"/>
    </source>
</evidence>
<accession>A0A0M9WL53</accession>
<reference evidence="1 2" key="1">
    <citation type="journal article" date="2015" name="Genome Announc.">
        <title>Draft Genome Sequence of Rhodococcus rhodochrous Strain KG-21, a Soil Isolate from Oil Fields of Krishna-Godavari Basin, India.</title>
        <authorList>
            <person name="Dawar C."/>
            <person name="Aggarwal R.K."/>
        </authorList>
    </citation>
    <scope>NUCLEOTIDE SEQUENCE [LARGE SCALE GENOMIC DNA]</scope>
    <source>
        <strain evidence="1 2">KG-21</strain>
    </source>
</reference>
<dbReference type="PATRIC" id="fig|1441923.3.peg.6100"/>
<feature type="non-terminal residue" evidence="1">
    <location>
        <position position="75"/>
    </location>
</feature>
<dbReference type="Proteomes" id="UP000037712">
    <property type="component" value="Unassembled WGS sequence"/>
</dbReference>
<protein>
    <recommendedName>
        <fullName evidence="3">Transposase</fullName>
    </recommendedName>
</protein>
<organism evidence="1 2">
    <name type="scientific">Rhodococcus rhodochrous KG-21</name>
    <dbReference type="NCBI Taxonomy" id="1441923"/>
    <lineage>
        <taxon>Bacteria</taxon>
        <taxon>Bacillati</taxon>
        <taxon>Actinomycetota</taxon>
        <taxon>Actinomycetes</taxon>
        <taxon>Mycobacteriales</taxon>
        <taxon>Nocardiaceae</taxon>
        <taxon>Rhodococcus</taxon>
    </lineage>
</organism>
<proteinExistence type="predicted"/>
<dbReference type="EMBL" id="AZYO01000228">
    <property type="protein sequence ID" value="KOS53021.1"/>
    <property type="molecule type" value="Genomic_DNA"/>
</dbReference>
<gene>
    <name evidence="1" type="ORF">Z051_27885</name>
</gene>
<comment type="caution">
    <text evidence="1">The sequence shown here is derived from an EMBL/GenBank/DDBJ whole genome shotgun (WGS) entry which is preliminary data.</text>
</comment>
<evidence type="ECO:0000313" key="2">
    <source>
        <dbReference type="Proteomes" id="UP000037712"/>
    </source>
</evidence>
<evidence type="ECO:0008006" key="3">
    <source>
        <dbReference type="Google" id="ProtNLM"/>
    </source>
</evidence>
<feature type="non-terminal residue" evidence="1">
    <location>
        <position position="1"/>
    </location>
</feature>
<sequence>PIVRQFQNRHGIDGVEMVIAADAGMLSASNLTALDEAGLKFIVGSRVTKAPGDLTSHFHWHGDVFTDGQIIDTVT</sequence>
<name>A0A0M9WL53_RHORH</name>